<dbReference type="Pfam" id="PF10908">
    <property type="entry name" value="Tlde1_dom"/>
    <property type="match status" value="1"/>
</dbReference>
<dbReference type="AlphaFoldDB" id="A0A4V1G8A8"/>
<organism evidence="2 3">
    <name type="scientific">Jejubacter calystegiae</name>
    <dbReference type="NCBI Taxonomy" id="2579935"/>
    <lineage>
        <taxon>Bacteria</taxon>
        <taxon>Pseudomonadati</taxon>
        <taxon>Pseudomonadota</taxon>
        <taxon>Gammaproteobacteria</taxon>
        <taxon>Enterobacterales</taxon>
        <taxon>Enterobacteriaceae</taxon>
        <taxon>Jejubacter</taxon>
    </lineage>
</organism>
<reference evidence="2 3" key="1">
    <citation type="submission" date="2019-05" db="EMBL/GenBank/DDBJ databases">
        <title>Complete genome sequence of Izhakiella calystegiae KSNA2, an endophyte isolated from beach morning glory (Calystegia soldanella).</title>
        <authorList>
            <person name="Jiang L."/>
            <person name="Jeong J.C."/>
            <person name="Kim C.Y."/>
            <person name="Kim D.H."/>
            <person name="Kim S.W."/>
            <person name="Lee j."/>
        </authorList>
    </citation>
    <scope>NUCLEOTIDE SEQUENCE [LARGE SCALE GENOMIC DNA]</scope>
    <source>
        <strain evidence="2 3">KSNA2</strain>
    </source>
</reference>
<name>A0A4V1G8A8_9ENTR</name>
<dbReference type="EMBL" id="CP040428">
    <property type="protein sequence ID" value="QCT22497.1"/>
    <property type="molecule type" value="Genomic_DNA"/>
</dbReference>
<evidence type="ECO:0000313" key="2">
    <source>
        <dbReference type="EMBL" id="QCT22497.1"/>
    </source>
</evidence>
<evidence type="ECO:0000313" key="3">
    <source>
        <dbReference type="Proteomes" id="UP000302163"/>
    </source>
</evidence>
<feature type="domain" description="Tlde1" evidence="1">
    <location>
        <begin position="25"/>
        <end position="152"/>
    </location>
</feature>
<dbReference type="Proteomes" id="UP000302163">
    <property type="component" value="Chromosome"/>
</dbReference>
<protein>
    <submittedName>
        <fullName evidence="2">DUF2778 domain-containing protein</fullName>
    </submittedName>
</protein>
<evidence type="ECO:0000259" key="1">
    <source>
        <dbReference type="Pfam" id="PF10908"/>
    </source>
</evidence>
<accession>A0A4V1G8A8</accession>
<proteinExistence type="predicted"/>
<dbReference type="KEGG" id="izh:FEM41_24065"/>
<sequence length="172" mass="18948">MALNGKMLLNGADIAPLVFPGVGMFMAFSGNGTYKNRGSCGKHPGDGPIPEGRYWIVARGSGGPVSKIIAFFKDTYNKYHSGAEFARSEWFALYPNDWNIDDATWIEGVKREHFRLHPGVLSDGCITLVSNSDFRTLRNALLATSQIRVPCMKDLMAYGMIEVINNGYNTCS</sequence>
<keyword evidence="3" id="KW-1185">Reference proteome</keyword>
<dbReference type="InterPro" id="IPR021225">
    <property type="entry name" value="Tlde1_dom"/>
</dbReference>
<gene>
    <name evidence="2" type="ORF">FEM41_24065</name>
</gene>
<dbReference type="RefSeq" id="WP_138099005.1">
    <property type="nucleotide sequence ID" value="NZ_CP040428.1"/>
</dbReference>
<dbReference type="OrthoDB" id="6490254at2"/>